<protein>
    <submittedName>
        <fullName evidence="1">Uncharacterized protein</fullName>
    </submittedName>
</protein>
<sequence length="189" mass="19107">MPLRVEVIVELTALVEVVEGAAVVEVADDGTDDKVPEFDFATDETTVTAVVALTATLNAEEDPPLTGVYPAERLFGDASVDASIFEVVLVVEADTEAAVEVVDPCGCLAVVLVAPSKVEFARATVTPAPLEVLLTAGTDGAAGVGEAEDALNSNVGATLCANPTSARGHLTAPAAVPTLSGAVQPRNGI</sequence>
<name>A0A1M4SNE7_9ACTN</name>
<evidence type="ECO:0000313" key="1">
    <source>
        <dbReference type="EMBL" id="SHE33750.1"/>
    </source>
</evidence>
<accession>A0A1M4SNE7</accession>
<keyword evidence="2" id="KW-1185">Reference proteome</keyword>
<reference evidence="2" key="1">
    <citation type="submission" date="2016-11" db="EMBL/GenBank/DDBJ databases">
        <authorList>
            <person name="Varghese N."/>
            <person name="Submissions S."/>
        </authorList>
    </citation>
    <scope>NUCLEOTIDE SEQUENCE [LARGE SCALE GENOMIC DNA]</scope>
    <source>
        <strain evidence="2">DSM 19514</strain>
    </source>
</reference>
<dbReference type="Proteomes" id="UP000184295">
    <property type="component" value="Unassembled WGS sequence"/>
</dbReference>
<dbReference type="EMBL" id="FQUL01000003">
    <property type="protein sequence ID" value="SHE33750.1"/>
    <property type="molecule type" value="Genomic_DNA"/>
</dbReference>
<dbReference type="RefSeq" id="WP_178138667.1">
    <property type="nucleotide sequence ID" value="NZ_FQUL01000003.1"/>
</dbReference>
<dbReference type="AlphaFoldDB" id="A0A1M4SNE7"/>
<proteinExistence type="predicted"/>
<gene>
    <name evidence="1" type="ORF">SAMN02745225_00308</name>
</gene>
<organism evidence="1 2">
    <name type="scientific">Ferrithrix thermotolerans DSM 19514</name>
    <dbReference type="NCBI Taxonomy" id="1121881"/>
    <lineage>
        <taxon>Bacteria</taxon>
        <taxon>Bacillati</taxon>
        <taxon>Actinomycetota</taxon>
        <taxon>Acidimicrobiia</taxon>
        <taxon>Acidimicrobiales</taxon>
        <taxon>Acidimicrobiaceae</taxon>
        <taxon>Ferrithrix</taxon>
    </lineage>
</organism>
<evidence type="ECO:0000313" key="2">
    <source>
        <dbReference type="Proteomes" id="UP000184295"/>
    </source>
</evidence>